<feature type="domain" description="Core-binding (CB)" evidence="7">
    <location>
        <begin position="110"/>
        <end position="204"/>
    </location>
</feature>
<evidence type="ECO:0000256" key="5">
    <source>
        <dbReference type="PROSITE-ProRule" id="PRU01248"/>
    </source>
</evidence>
<proteinExistence type="inferred from homology"/>
<gene>
    <name evidence="8" type="ORF">GCM10009431_10720</name>
</gene>
<dbReference type="Proteomes" id="UP001500736">
    <property type="component" value="Unassembled WGS sequence"/>
</dbReference>
<dbReference type="PROSITE" id="PS51898">
    <property type="entry name" value="TYR_RECOMBINASE"/>
    <property type="match status" value="1"/>
</dbReference>
<dbReference type="PROSITE" id="PS51900">
    <property type="entry name" value="CB"/>
    <property type="match status" value="1"/>
</dbReference>
<organism evidence="8 9">
    <name type="scientific">Gaetbulibacter jejuensis</name>
    <dbReference type="NCBI Taxonomy" id="584607"/>
    <lineage>
        <taxon>Bacteria</taxon>
        <taxon>Pseudomonadati</taxon>
        <taxon>Bacteroidota</taxon>
        <taxon>Flavobacteriia</taxon>
        <taxon>Flavobacteriales</taxon>
        <taxon>Flavobacteriaceae</taxon>
        <taxon>Gaetbulibacter</taxon>
    </lineage>
</organism>
<keyword evidence="9" id="KW-1185">Reference proteome</keyword>
<dbReference type="InterPro" id="IPR044068">
    <property type="entry name" value="CB"/>
</dbReference>
<name>A0ABN1JJ03_9FLAO</name>
<feature type="domain" description="Tyr recombinase" evidence="6">
    <location>
        <begin position="226"/>
        <end position="417"/>
    </location>
</feature>
<dbReference type="RefSeq" id="WP_343796403.1">
    <property type="nucleotide sequence ID" value="NZ_BAAAGF010000001.1"/>
</dbReference>
<comment type="similarity">
    <text evidence="1">Belongs to the 'phage' integrase family.</text>
</comment>
<evidence type="ECO:0000259" key="6">
    <source>
        <dbReference type="PROSITE" id="PS51898"/>
    </source>
</evidence>
<evidence type="ECO:0000256" key="1">
    <source>
        <dbReference type="ARBA" id="ARBA00008857"/>
    </source>
</evidence>
<evidence type="ECO:0000313" key="9">
    <source>
        <dbReference type="Proteomes" id="UP001500736"/>
    </source>
</evidence>
<evidence type="ECO:0000259" key="7">
    <source>
        <dbReference type="PROSITE" id="PS51900"/>
    </source>
</evidence>
<dbReference type="PANTHER" id="PTHR30349">
    <property type="entry name" value="PHAGE INTEGRASE-RELATED"/>
    <property type="match status" value="1"/>
</dbReference>
<dbReference type="InterPro" id="IPR002104">
    <property type="entry name" value="Integrase_catalytic"/>
</dbReference>
<keyword evidence="4" id="KW-0233">DNA recombination</keyword>
<dbReference type="Gene3D" id="1.10.150.130">
    <property type="match status" value="1"/>
</dbReference>
<dbReference type="InterPro" id="IPR050090">
    <property type="entry name" value="Tyrosine_recombinase_XerCD"/>
</dbReference>
<dbReference type="InterPro" id="IPR011010">
    <property type="entry name" value="DNA_brk_join_enz"/>
</dbReference>
<keyword evidence="3 5" id="KW-0238">DNA-binding</keyword>
<evidence type="ECO:0000256" key="3">
    <source>
        <dbReference type="ARBA" id="ARBA00023125"/>
    </source>
</evidence>
<dbReference type="Pfam" id="PF00589">
    <property type="entry name" value="Phage_integrase"/>
    <property type="match status" value="1"/>
</dbReference>
<keyword evidence="2" id="KW-0229">DNA integration</keyword>
<evidence type="ECO:0000313" key="8">
    <source>
        <dbReference type="EMBL" id="GAA0740505.1"/>
    </source>
</evidence>
<dbReference type="SUPFAM" id="SSF56349">
    <property type="entry name" value="DNA breaking-rejoining enzymes"/>
    <property type="match status" value="1"/>
</dbReference>
<evidence type="ECO:0000256" key="4">
    <source>
        <dbReference type="ARBA" id="ARBA00023172"/>
    </source>
</evidence>
<accession>A0ABN1JJ03</accession>
<comment type="caution">
    <text evidence="8">The sequence shown here is derived from an EMBL/GenBank/DDBJ whole genome shotgun (WGS) entry which is preliminary data.</text>
</comment>
<protein>
    <submittedName>
        <fullName evidence="8">Phage integrase SAM-like domain-containing protein</fullName>
    </submittedName>
</protein>
<dbReference type="InterPro" id="IPR010998">
    <property type="entry name" value="Integrase_recombinase_N"/>
</dbReference>
<dbReference type="Pfam" id="PF13102">
    <property type="entry name" value="Phage_int_SAM_5"/>
    <property type="match status" value="1"/>
</dbReference>
<dbReference type="InterPro" id="IPR013762">
    <property type="entry name" value="Integrase-like_cat_sf"/>
</dbReference>
<dbReference type="Gene3D" id="1.10.443.10">
    <property type="entry name" value="Intergrase catalytic core"/>
    <property type="match status" value="1"/>
</dbReference>
<dbReference type="PANTHER" id="PTHR30349:SF64">
    <property type="entry name" value="PROPHAGE INTEGRASE INTD-RELATED"/>
    <property type="match status" value="1"/>
</dbReference>
<dbReference type="EMBL" id="BAAAGF010000001">
    <property type="protein sequence ID" value="GAA0740505.1"/>
    <property type="molecule type" value="Genomic_DNA"/>
</dbReference>
<dbReference type="InterPro" id="IPR025269">
    <property type="entry name" value="SAM-like_dom"/>
</dbReference>
<reference evidence="8 9" key="1">
    <citation type="journal article" date="2019" name="Int. J. Syst. Evol. Microbiol.">
        <title>The Global Catalogue of Microorganisms (GCM) 10K type strain sequencing project: providing services to taxonomists for standard genome sequencing and annotation.</title>
        <authorList>
            <consortium name="The Broad Institute Genomics Platform"/>
            <consortium name="The Broad Institute Genome Sequencing Center for Infectious Disease"/>
            <person name="Wu L."/>
            <person name="Ma J."/>
        </authorList>
    </citation>
    <scope>NUCLEOTIDE SEQUENCE [LARGE SCALE GENOMIC DNA]</scope>
    <source>
        <strain evidence="8 9">JCM 15976</strain>
    </source>
</reference>
<sequence>MASIKFNIISKNNPSNLNIRFYHGRNIDCNAPSNILIDPKLWSNKMQNLKPLVDKETKDDYQTKINTLKNNIVRSFNEDYANGKIINSKWLKSVINDFYNRPTGEDDYRIFLIPFIEEYIKETEHRINPKTGKKISFRTIQKYKTTLKQIQDFENHQKAKFKITDVNLSFHKTFTAYLKLELKYSNTMIEKIISQLKAFVKGAKEKGYDYSIEIESNKFTFRRDETIETYLNESEITTIFNLDFSDNERLDNTRDLFIIGLRTGLRISDLKRINQFLFSNNVVVISATEKTGATVKIPLHPQVKEILKKRNSKLPKIISEQKFNDYIKEICLEAGFTQKILGNKRNPETNRKEKGYYPKYKLVSSHICRRSFATNLYGKIDDRTIMKVTSHKSVKQFHKYIRISDTEYVNRLAEYWENENELSNSKPQLKVSN</sequence>
<evidence type="ECO:0000256" key="2">
    <source>
        <dbReference type="ARBA" id="ARBA00022908"/>
    </source>
</evidence>